<protein>
    <submittedName>
        <fullName evidence="1">Uncharacterized protein</fullName>
    </submittedName>
</protein>
<gene>
    <name evidence="1" type="ORF">CBOVIS_LOCUS11911</name>
</gene>
<organism evidence="1 2">
    <name type="scientific">Caenorhabditis bovis</name>
    <dbReference type="NCBI Taxonomy" id="2654633"/>
    <lineage>
        <taxon>Eukaryota</taxon>
        <taxon>Metazoa</taxon>
        <taxon>Ecdysozoa</taxon>
        <taxon>Nematoda</taxon>
        <taxon>Chromadorea</taxon>
        <taxon>Rhabditida</taxon>
        <taxon>Rhabditina</taxon>
        <taxon>Rhabditomorpha</taxon>
        <taxon>Rhabditoidea</taxon>
        <taxon>Rhabditidae</taxon>
        <taxon>Peloderinae</taxon>
        <taxon>Caenorhabditis</taxon>
    </lineage>
</organism>
<dbReference type="AlphaFoldDB" id="A0A8S1F8Y7"/>
<sequence length="243" mass="28323">MASSISVTQPQFDLNEHLETARNAISLCITNMNHPKKNRIDLRVLDEMLAGALEFEHNYDGTTRLNFMFITSNIIMPYILKIQNADALMTDPNYPSLNVLNKMKVPDNIFSKEAQDYIDDISKLIPLLKEENGELDAGLNLQGVKLKFDVNITMTVMKTVRDIMEKKQEWNCGQMVALVYEILDDFHKWEPYFPVLFYLLNDGTFDQRSRLDKARRFAEIHFLFVDIKKNFQQGNYEAKEDHM</sequence>
<evidence type="ECO:0000313" key="1">
    <source>
        <dbReference type="EMBL" id="CAB3410379.1"/>
    </source>
</evidence>
<dbReference type="Proteomes" id="UP000494206">
    <property type="component" value="Unassembled WGS sequence"/>
</dbReference>
<name>A0A8S1F8Y7_9PELO</name>
<evidence type="ECO:0000313" key="2">
    <source>
        <dbReference type="Proteomes" id="UP000494206"/>
    </source>
</evidence>
<comment type="caution">
    <text evidence="1">The sequence shown here is derived from an EMBL/GenBank/DDBJ whole genome shotgun (WGS) entry which is preliminary data.</text>
</comment>
<dbReference type="EMBL" id="CADEPM010000010">
    <property type="protein sequence ID" value="CAB3410379.1"/>
    <property type="molecule type" value="Genomic_DNA"/>
</dbReference>
<keyword evidence="2" id="KW-1185">Reference proteome</keyword>
<reference evidence="1 2" key="1">
    <citation type="submission" date="2020-04" db="EMBL/GenBank/DDBJ databases">
        <authorList>
            <person name="Laetsch R D."/>
            <person name="Stevens L."/>
            <person name="Kumar S."/>
            <person name="Blaxter L. M."/>
        </authorList>
    </citation>
    <scope>NUCLEOTIDE SEQUENCE [LARGE SCALE GENOMIC DNA]</scope>
</reference>
<accession>A0A8S1F8Y7</accession>
<proteinExistence type="predicted"/>